<sequence>MASLRRLFGDGLSDGFGRCCDDTHEGAGSNNGRGTRGNWQQGQVDTNRPLYERHWFKANIWIAIFSFNVNYFFTHYFYTVLGARYTFPSWRLNNVPIPLYFMTHPYFCFYHTISNMLLRRLRHAISTVGSRCTRWVIQALFIIVLSYITAAMEAITIANFPYYDFVDRWMMYTVGSLFYAMYFFISYPMYIRLDEKPNEPWTVWQSVVDSMGVAMIVLIMLDFWRIGVGPIVDIPGVAECGDCVKHHSLPWLSL</sequence>
<keyword evidence="3" id="KW-1185">Reference proteome</keyword>
<dbReference type="GO" id="GO:0047793">
    <property type="term" value="F:cycloeucalenol cycloisomerase activity"/>
    <property type="evidence" value="ECO:0007669"/>
    <property type="project" value="InterPro"/>
</dbReference>
<dbReference type="PANTHER" id="PTHR35136">
    <property type="entry name" value="CYCLOEUCALENOL CYCLOISOMERASE"/>
    <property type="match status" value="1"/>
</dbReference>
<reference evidence="2 3" key="1">
    <citation type="journal article" date="2018" name="Cell">
        <title>The Chara Genome: Secondary Complexity and Implications for Plant Terrestrialization.</title>
        <authorList>
            <person name="Nishiyama T."/>
            <person name="Sakayama H."/>
            <person name="Vries J.D."/>
            <person name="Buschmann H."/>
            <person name="Saint-Marcoux D."/>
            <person name="Ullrich K.K."/>
            <person name="Haas F.B."/>
            <person name="Vanderstraeten L."/>
            <person name="Becker D."/>
            <person name="Lang D."/>
            <person name="Vosolsobe S."/>
            <person name="Rombauts S."/>
            <person name="Wilhelmsson P.K.I."/>
            <person name="Janitza P."/>
            <person name="Kern R."/>
            <person name="Heyl A."/>
            <person name="Rumpler F."/>
            <person name="Villalobos L.I.A.C."/>
            <person name="Clay J.M."/>
            <person name="Skokan R."/>
            <person name="Toyoda A."/>
            <person name="Suzuki Y."/>
            <person name="Kagoshima H."/>
            <person name="Schijlen E."/>
            <person name="Tajeshwar N."/>
            <person name="Catarino B."/>
            <person name="Hetherington A.J."/>
            <person name="Saltykova A."/>
            <person name="Bonnot C."/>
            <person name="Breuninger H."/>
            <person name="Symeonidi A."/>
            <person name="Radhakrishnan G.V."/>
            <person name="Van Nieuwerburgh F."/>
            <person name="Deforce D."/>
            <person name="Chang C."/>
            <person name="Karol K.G."/>
            <person name="Hedrich R."/>
            <person name="Ulvskov P."/>
            <person name="Glockner G."/>
            <person name="Delwiche C.F."/>
            <person name="Petrasek J."/>
            <person name="Van de Peer Y."/>
            <person name="Friml J."/>
            <person name="Beilby M."/>
            <person name="Dolan L."/>
            <person name="Kohara Y."/>
            <person name="Sugano S."/>
            <person name="Fujiyama A."/>
            <person name="Delaux P.-M."/>
            <person name="Quint M."/>
            <person name="TheiBen G."/>
            <person name="Hagemann M."/>
            <person name="Harholt J."/>
            <person name="Dunand C."/>
            <person name="Zachgo S."/>
            <person name="Langdale J."/>
            <person name="Maumus F."/>
            <person name="Straeten D.V.D."/>
            <person name="Gould S.B."/>
            <person name="Rensing S.A."/>
        </authorList>
    </citation>
    <scope>NUCLEOTIDE SEQUENCE [LARGE SCALE GENOMIC DNA]</scope>
    <source>
        <strain evidence="2 3">S276</strain>
    </source>
</reference>
<dbReference type="PANTHER" id="PTHR35136:SF1">
    <property type="entry name" value="CYCLOEUCALENOL CYCLOISOMERASE"/>
    <property type="match status" value="1"/>
</dbReference>
<feature type="transmembrane region" description="Helical" evidence="1">
    <location>
        <begin position="169"/>
        <end position="190"/>
    </location>
</feature>
<keyword evidence="1" id="KW-1133">Transmembrane helix</keyword>
<feature type="transmembrane region" description="Helical" evidence="1">
    <location>
        <begin position="202"/>
        <end position="221"/>
    </location>
</feature>
<dbReference type="EMBL" id="BFEA01000716">
    <property type="protein sequence ID" value="GBG89110.1"/>
    <property type="molecule type" value="Genomic_DNA"/>
</dbReference>
<evidence type="ECO:0000313" key="2">
    <source>
        <dbReference type="EMBL" id="GBG89110.1"/>
    </source>
</evidence>
<evidence type="ECO:0000256" key="1">
    <source>
        <dbReference type="SAM" id="Phobius"/>
    </source>
</evidence>
<dbReference type="Gramene" id="GBG89110">
    <property type="protein sequence ID" value="GBG89110"/>
    <property type="gene ID" value="CBR_g48821"/>
</dbReference>
<gene>
    <name evidence="2" type="ORF">CBR_g48821</name>
</gene>
<feature type="transmembrane region" description="Helical" evidence="1">
    <location>
        <begin position="58"/>
        <end position="78"/>
    </location>
</feature>
<dbReference type="InterPro" id="IPR020532">
    <property type="entry name" value="Cycloeucalenol_cycloisomerase"/>
</dbReference>
<evidence type="ECO:0008006" key="4">
    <source>
        <dbReference type="Google" id="ProtNLM"/>
    </source>
</evidence>
<feature type="transmembrane region" description="Helical" evidence="1">
    <location>
        <begin position="98"/>
        <end position="118"/>
    </location>
</feature>
<dbReference type="OMA" id="ADRGLCW"/>
<proteinExistence type="predicted"/>
<dbReference type="Proteomes" id="UP000265515">
    <property type="component" value="Unassembled WGS sequence"/>
</dbReference>
<keyword evidence="1" id="KW-0812">Transmembrane</keyword>
<dbReference type="STRING" id="69332.A0A388M3F0"/>
<protein>
    <recommendedName>
        <fullName evidence="4">Cycloeucalenol cycloisomerase</fullName>
    </recommendedName>
</protein>
<organism evidence="2 3">
    <name type="scientific">Chara braunii</name>
    <name type="common">Braun's stonewort</name>
    <dbReference type="NCBI Taxonomy" id="69332"/>
    <lineage>
        <taxon>Eukaryota</taxon>
        <taxon>Viridiplantae</taxon>
        <taxon>Streptophyta</taxon>
        <taxon>Charophyceae</taxon>
        <taxon>Charales</taxon>
        <taxon>Characeae</taxon>
        <taxon>Chara</taxon>
    </lineage>
</organism>
<accession>A0A388M3F0</accession>
<evidence type="ECO:0000313" key="3">
    <source>
        <dbReference type="Proteomes" id="UP000265515"/>
    </source>
</evidence>
<dbReference type="OrthoDB" id="2111841at2759"/>
<dbReference type="AlphaFoldDB" id="A0A388M3F0"/>
<feature type="transmembrane region" description="Helical" evidence="1">
    <location>
        <begin position="139"/>
        <end position="163"/>
    </location>
</feature>
<keyword evidence="1" id="KW-0472">Membrane</keyword>
<comment type="caution">
    <text evidence="2">The sequence shown here is derived from an EMBL/GenBank/DDBJ whole genome shotgun (WGS) entry which is preliminary data.</text>
</comment>
<name>A0A388M3F0_CHABU</name>